<keyword evidence="9" id="KW-0472">Membrane</keyword>
<dbReference type="PIRSF" id="PIRSF037217">
    <property type="entry name" value="Carboxypeptidase_S"/>
    <property type="match status" value="1"/>
</dbReference>
<evidence type="ECO:0000256" key="7">
    <source>
        <dbReference type="PIRSR" id="PIRSR037217-2"/>
    </source>
</evidence>
<evidence type="ECO:0000256" key="2">
    <source>
        <dbReference type="ARBA" id="ARBA00022670"/>
    </source>
</evidence>
<feature type="active site" evidence="6">
    <location>
        <position position="203"/>
    </location>
</feature>
<dbReference type="Pfam" id="PF01546">
    <property type="entry name" value="Peptidase_M20"/>
    <property type="match status" value="1"/>
</dbReference>
<feature type="region of interest" description="Disordered" evidence="8">
    <location>
        <begin position="1"/>
        <end position="20"/>
    </location>
</feature>
<keyword evidence="4" id="KW-0378">Hydrolase</keyword>
<feature type="binding site" evidence="7">
    <location>
        <position position="236"/>
    </location>
    <ligand>
        <name>Zn(2+)</name>
        <dbReference type="ChEBI" id="CHEBI:29105"/>
        <label>1</label>
    </ligand>
</feature>
<dbReference type="PANTHER" id="PTHR45962:SF1">
    <property type="entry name" value="N-FATTY-ACYL-AMINO ACID SYNTHASE_HYDROLASE PM20D1"/>
    <property type="match status" value="1"/>
</dbReference>
<dbReference type="OrthoDB" id="3064516at2759"/>
<keyword evidence="2" id="KW-0645">Protease</keyword>
<feature type="compositionally biased region" description="Polar residues" evidence="8">
    <location>
        <begin position="1"/>
        <end position="14"/>
    </location>
</feature>
<feature type="binding site" evidence="7">
    <location>
        <position position="201"/>
    </location>
    <ligand>
        <name>Zn(2+)</name>
        <dbReference type="ChEBI" id="CHEBI:29105"/>
        <label>2</label>
    </ligand>
</feature>
<gene>
    <name evidence="10" type="ORF">FA13DRAFT_1730973</name>
</gene>
<reference evidence="10 11" key="1">
    <citation type="journal article" date="2019" name="Nat. Ecol. Evol.">
        <title>Megaphylogeny resolves global patterns of mushroom evolution.</title>
        <authorList>
            <person name="Varga T."/>
            <person name="Krizsan K."/>
            <person name="Foldi C."/>
            <person name="Dima B."/>
            <person name="Sanchez-Garcia M."/>
            <person name="Sanchez-Ramirez S."/>
            <person name="Szollosi G.J."/>
            <person name="Szarkandi J.G."/>
            <person name="Papp V."/>
            <person name="Albert L."/>
            <person name="Andreopoulos W."/>
            <person name="Angelini C."/>
            <person name="Antonin V."/>
            <person name="Barry K.W."/>
            <person name="Bougher N.L."/>
            <person name="Buchanan P."/>
            <person name="Buyck B."/>
            <person name="Bense V."/>
            <person name="Catcheside P."/>
            <person name="Chovatia M."/>
            <person name="Cooper J."/>
            <person name="Damon W."/>
            <person name="Desjardin D."/>
            <person name="Finy P."/>
            <person name="Geml J."/>
            <person name="Haridas S."/>
            <person name="Hughes K."/>
            <person name="Justo A."/>
            <person name="Karasinski D."/>
            <person name="Kautmanova I."/>
            <person name="Kiss B."/>
            <person name="Kocsube S."/>
            <person name="Kotiranta H."/>
            <person name="LaButti K.M."/>
            <person name="Lechner B.E."/>
            <person name="Liimatainen K."/>
            <person name="Lipzen A."/>
            <person name="Lukacs Z."/>
            <person name="Mihaltcheva S."/>
            <person name="Morgado L.N."/>
            <person name="Niskanen T."/>
            <person name="Noordeloos M.E."/>
            <person name="Ohm R.A."/>
            <person name="Ortiz-Santana B."/>
            <person name="Ovrebo C."/>
            <person name="Racz N."/>
            <person name="Riley R."/>
            <person name="Savchenko A."/>
            <person name="Shiryaev A."/>
            <person name="Soop K."/>
            <person name="Spirin V."/>
            <person name="Szebenyi C."/>
            <person name="Tomsovsky M."/>
            <person name="Tulloss R.E."/>
            <person name="Uehling J."/>
            <person name="Grigoriev I.V."/>
            <person name="Vagvolgyi C."/>
            <person name="Papp T."/>
            <person name="Martin F.M."/>
            <person name="Miettinen O."/>
            <person name="Hibbett D.S."/>
            <person name="Nagy L.G."/>
        </authorList>
    </citation>
    <scope>NUCLEOTIDE SEQUENCE [LARGE SCALE GENOMIC DNA]</scope>
    <source>
        <strain evidence="10 11">FP101781</strain>
    </source>
</reference>
<evidence type="ECO:0000313" key="10">
    <source>
        <dbReference type="EMBL" id="TEB33213.1"/>
    </source>
</evidence>
<dbReference type="Gene3D" id="3.40.630.10">
    <property type="entry name" value="Zn peptidases"/>
    <property type="match status" value="1"/>
</dbReference>
<keyword evidence="3 7" id="KW-0479">Metal-binding</keyword>
<keyword evidence="9" id="KW-0812">Transmembrane</keyword>
<feature type="binding site" evidence="7">
    <location>
        <position position="236"/>
    </location>
    <ligand>
        <name>Zn(2+)</name>
        <dbReference type="ChEBI" id="CHEBI:29105"/>
        <label>2</label>
    </ligand>
</feature>
<evidence type="ECO:0000256" key="5">
    <source>
        <dbReference type="ARBA" id="ARBA00022833"/>
    </source>
</evidence>
<name>A0A4Y7TGA8_COPMI</name>
<dbReference type="PROSITE" id="PS00758">
    <property type="entry name" value="ARGE_DAPE_CPG2_1"/>
    <property type="match status" value="1"/>
</dbReference>
<evidence type="ECO:0000256" key="1">
    <source>
        <dbReference type="ARBA" id="ARBA00006247"/>
    </source>
</evidence>
<dbReference type="PANTHER" id="PTHR45962">
    <property type="entry name" value="N-FATTY-ACYL-AMINO ACID SYNTHASE/HYDROLASE PM20D1"/>
    <property type="match status" value="1"/>
</dbReference>
<comment type="caution">
    <text evidence="10">The sequence shown here is derived from an EMBL/GenBank/DDBJ whole genome shotgun (WGS) entry which is preliminary data.</text>
</comment>
<evidence type="ECO:0000256" key="9">
    <source>
        <dbReference type="SAM" id="Phobius"/>
    </source>
</evidence>
<keyword evidence="11" id="KW-1185">Reference proteome</keyword>
<dbReference type="GO" id="GO:0004181">
    <property type="term" value="F:metallocarboxypeptidase activity"/>
    <property type="evidence" value="ECO:0007669"/>
    <property type="project" value="InterPro"/>
</dbReference>
<keyword evidence="9" id="KW-1133">Transmembrane helix</keyword>
<dbReference type="GO" id="GO:0051603">
    <property type="term" value="P:proteolysis involved in protein catabolic process"/>
    <property type="evidence" value="ECO:0007669"/>
    <property type="project" value="TreeGrafter"/>
</dbReference>
<organism evidence="10 11">
    <name type="scientific">Coprinellus micaceus</name>
    <name type="common">Glistening ink-cap mushroom</name>
    <name type="synonym">Coprinus micaceus</name>
    <dbReference type="NCBI Taxonomy" id="71717"/>
    <lineage>
        <taxon>Eukaryota</taxon>
        <taxon>Fungi</taxon>
        <taxon>Dikarya</taxon>
        <taxon>Basidiomycota</taxon>
        <taxon>Agaricomycotina</taxon>
        <taxon>Agaricomycetes</taxon>
        <taxon>Agaricomycetidae</taxon>
        <taxon>Agaricales</taxon>
        <taxon>Agaricineae</taxon>
        <taxon>Psathyrellaceae</taxon>
        <taxon>Coprinellus</taxon>
    </lineage>
</organism>
<protein>
    <submittedName>
        <fullName evidence="10">Carboxypeptidase S</fullName>
    </submittedName>
</protein>
<dbReference type="InterPro" id="IPR001261">
    <property type="entry name" value="ArgE/DapE_CS"/>
</dbReference>
<accession>A0A4Y7TGA8</accession>
<feature type="binding site" evidence="7">
    <location>
        <position position="264"/>
    </location>
    <ligand>
        <name>Zn(2+)</name>
        <dbReference type="ChEBI" id="CHEBI:29105"/>
        <label>1</label>
    </ligand>
</feature>
<evidence type="ECO:0000313" key="11">
    <source>
        <dbReference type="Proteomes" id="UP000298030"/>
    </source>
</evidence>
<feature type="binding site" evidence="7">
    <location>
        <position position="607"/>
    </location>
    <ligand>
        <name>Zn(2+)</name>
        <dbReference type="ChEBI" id="CHEBI:29105"/>
        <label>1</label>
    </ligand>
</feature>
<comment type="similarity">
    <text evidence="1">Belongs to the peptidase M20A family.</text>
</comment>
<dbReference type="GO" id="GO:0046872">
    <property type="term" value="F:metal ion binding"/>
    <property type="evidence" value="ECO:0007669"/>
    <property type="project" value="UniProtKB-KW"/>
</dbReference>
<dbReference type="InterPro" id="IPR002933">
    <property type="entry name" value="Peptidase_M20"/>
</dbReference>
<dbReference type="SUPFAM" id="SSF53187">
    <property type="entry name" value="Zn-dependent exopeptidases"/>
    <property type="match status" value="1"/>
</dbReference>
<evidence type="ECO:0000256" key="4">
    <source>
        <dbReference type="ARBA" id="ARBA00022801"/>
    </source>
</evidence>
<evidence type="ECO:0000256" key="6">
    <source>
        <dbReference type="PIRSR" id="PIRSR037217-1"/>
    </source>
</evidence>
<feature type="active site" description="Proton acceptor" evidence="6">
    <location>
        <position position="263"/>
    </location>
</feature>
<keyword evidence="5 7" id="KW-0862">Zinc</keyword>
<feature type="region of interest" description="Disordered" evidence="8">
    <location>
        <begin position="531"/>
        <end position="557"/>
    </location>
</feature>
<dbReference type="Proteomes" id="UP000298030">
    <property type="component" value="Unassembled WGS sequence"/>
</dbReference>
<feature type="binding site" evidence="7">
    <location>
        <position position="292"/>
    </location>
    <ligand>
        <name>Zn(2+)</name>
        <dbReference type="ChEBI" id="CHEBI:29105"/>
        <label>2</label>
    </ligand>
</feature>
<keyword evidence="10" id="KW-0121">Carboxypeptidase</keyword>
<dbReference type="Gene3D" id="1.10.150.900">
    <property type="match status" value="1"/>
</dbReference>
<dbReference type="STRING" id="71717.A0A4Y7TGA8"/>
<feature type="transmembrane region" description="Helical" evidence="9">
    <location>
        <begin position="30"/>
        <end position="54"/>
    </location>
</feature>
<dbReference type="InterPro" id="IPR017141">
    <property type="entry name" value="Pept_M20_carboxypep"/>
</dbReference>
<dbReference type="AlphaFoldDB" id="A0A4Y7TGA8"/>
<evidence type="ECO:0000256" key="8">
    <source>
        <dbReference type="SAM" id="MobiDB-lite"/>
    </source>
</evidence>
<dbReference type="InterPro" id="IPR047177">
    <property type="entry name" value="Pept_M20A"/>
</dbReference>
<dbReference type="EMBL" id="QPFP01000013">
    <property type="protein sequence ID" value="TEB33213.1"/>
    <property type="molecule type" value="Genomic_DNA"/>
</dbReference>
<dbReference type="GO" id="GO:0000328">
    <property type="term" value="C:fungal-type vacuole lumen"/>
    <property type="evidence" value="ECO:0007669"/>
    <property type="project" value="TreeGrafter"/>
</dbReference>
<proteinExistence type="inferred from homology"/>
<sequence length="639" mass="71224">MAQTGTGNHAPSESNTEDEHYRPWWKNPSLAVNWTALSRFALGFWILTIFVITYDSLPSFSTSLRLPVPSWCFNLFGPGKDDHVVKCTQPPPLVPTKHKALWEEVMRRIDSDEFRDEAVASLQGAVRIRTEAFDNTPPPDTHHPAYAPFSDFRAYLRDRVPSSPNPNPNHELNQTLVNHHALLYTWPGTSPTLKPLMLCAHQDVVPVPNDTLPLWTYPPYEGWYDGRRVWGRGASDDKTTELLLSQPHFTPTRTLLLAFGFDEEASGFHGASALGVEIERRFGVDGVGMIVDEGAGYYDLFGGSEGSSVSDWHLRAEGGGADGENYDEGGEKGVTVAIPGVTEKGNYNVQNRTFPPRHTTIGLLAEALVILEGEEFEMKVTENHPVYALTHCLLPSSPIPLPIPSFLTSILPRHLLRPTLSRLLRFQLFRDLALQVPFIRDQQLVCSLVPTTQAVDVVRGGKAWGVVNHRVSVVSRLGDVQERYERVLKPFAEKHGLNFPAPLTPTTPKDGPWNLLAGTIKSTYRTHRDKASRSALLPGSDATGCDDDREGVSTQGGRRKVRDVLVAPGMMTGNTDTRYYWKLSKHIFRYNHHFGGTNPDPRRNGVHTVNEWLDADVLVESVRFFVTLILNGDEGGFMD</sequence>
<evidence type="ECO:0000256" key="3">
    <source>
        <dbReference type="ARBA" id="ARBA00022723"/>
    </source>
</evidence>